<evidence type="ECO:0000313" key="9">
    <source>
        <dbReference type="EMBL" id="STO09011.1"/>
    </source>
</evidence>
<keyword evidence="3" id="KW-1003">Cell membrane</keyword>
<keyword evidence="4 7" id="KW-0812">Transmembrane</keyword>
<dbReference type="CDD" id="cd17477">
    <property type="entry name" value="MFS_YcaD_like"/>
    <property type="match status" value="1"/>
</dbReference>
<evidence type="ECO:0000256" key="2">
    <source>
        <dbReference type="ARBA" id="ARBA00022448"/>
    </source>
</evidence>
<name>A0A377FW28_9BACL</name>
<reference evidence="9 10" key="1">
    <citation type="submission" date="2018-06" db="EMBL/GenBank/DDBJ databases">
        <authorList>
            <consortium name="Pathogen Informatics"/>
            <person name="Doyle S."/>
        </authorList>
    </citation>
    <scope>NUCLEOTIDE SEQUENCE [LARGE SCALE GENOMIC DNA]</scope>
    <source>
        <strain evidence="9 10">NCTC13163</strain>
    </source>
</reference>
<comment type="subcellular location">
    <subcellularLocation>
        <location evidence="1">Cell membrane</location>
        <topology evidence="1">Multi-pass membrane protein</topology>
    </subcellularLocation>
</comment>
<evidence type="ECO:0000313" key="10">
    <source>
        <dbReference type="Proteomes" id="UP000254060"/>
    </source>
</evidence>
<dbReference type="EMBL" id="UGGP01000001">
    <property type="protein sequence ID" value="STO09011.1"/>
    <property type="molecule type" value="Genomic_DNA"/>
</dbReference>
<dbReference type="PANTHER" id="PTHR23521">
    <property type="entry name" value="TRANSPORTER MFS SUPERFAMILY"/>
    <property type="match status" value="1"/>
</dbReference>
<dbReference type="InterPro" id="IPR036259">
    <property type="entry name" value="MFS_trans_sf"/>
</dbReference>
<gene>
    <name evidence="9" type="primary">ycaD</name>
    <name evidence="9" type="ORF">NCTC13163_02406</name>
</gene>
<dbReference type="AlphaFoldDB" id="A0A377FW28"/>
<feature type="transmembrane region" description="Helical" evidence="7">
    <location>
        <begin position="66"/>
        <end position="86"/>
    </location>
</feature>
<protein>
    <submittedName>
        <fullName evidence="9">Uncharacterized MFS-type transporter ycaD</fullName>
    </submittedName>
</protein>
<feature type="transmembrane region" description="Helical" evidence="7">
    <location>
        <begin position="92"/>
        <end position="109"/>
    </location>
</feature>
<keyword evidence="2" id="KW-0813">Transport</keyword>
<feature type="transmembrane region" description="Helical" evidence="7">
    <location>
        <begin position="290"/>
        <end position="308"/>
    </location>
</feature>
<keyword evidence="5 7" id="KW-1133">Transmembrane helix</keyword>
<feature type="transmembrane region" description="Helical" evidence="7">
    <location>
        <begin position="194"/>
        <end position="214"/>
    </location>
</feature>
<dbReference type="InterPro" id="IPR011701">
    <property type="entry name" value="MFS"/>
</dbReference>
<dbReference type="InterPro" id="IPR047200">
    <property type="entry name" value="MFS_YcaD-like"/>
</dbReference>
<dbReference type="Pfam" id="PF07690">
    <property type="entry name" value="MFS_1"/>
    <property type="match status" value="2"/>
</dbReference>
<proteinExistence type="predicted"/>
<dbReference type="PANTHER" id="PTHR23521:SF2">
    <property type="entry name" value="TRANSPORTER MFS SUPERFAMILY"/>
    <property type="match status" value="1"/>
</dbReference>
<dbReference type="RefSeq" id="WP_029335902.1">
    <property type="nucleotide sequence ID" value="NZ_UGGP01000001.1"/>
</dbReference>
<evidence type="ECO:0000256" key="1">
    <source>
        <dbReference type="ARBA" id="ARBA00004651"/>
    </source>
</evidence>
<dbReference type="OrthoDB" id="478565at2"/>
<feature type="transmembrane region" description="Helical" evidence="7">
    <location>
        <begin position="130"/>
        <end position="147"/>
    </location>
</feature>
<feature type="domain" description="Major facilitator superfamily (MFS) profile" evidence="8">
    <location>
        <begin position="5"/>
        <end position="376"/>
    </location>
</feature>
<keyword evidence="6 7" id="KW-0472">Membrane</keyword>
<organism evidence="9 10">
    <name type="scientific">Exiguobacterium aurantiacum</name>
    <dbReference type="NCBI Taxonomy" id="33987"/>
    <lineage>
        <taxon>Bacteria</taxon>
        <taxon>Bacillati</taxon>
        <taxon>Bacillota</taxon>
        <taxon>Bacilli</taxon>
        <taxon>Bacillales</taxon>
        <taxon>Bacillales Family XII. Incertae Sedis</taxon>
        <taxon>Exiguobacterium</taxon>
    </lineage>
</organism>
<feature type="transmembrane region" description="Helical" evidence="7">
    <location>
        <begin position="234"/>
        <end position="254"/>
    </location>
</feature>
<evidence type="ECO:0000256" key="5">
    <source>
        <dbReference type="ARBA" id="ARBA00022989"/>
    </source>
</evidence>
<evidence type="ECO:0000256" key="6">
    <source>
        <dbReference type="ARBA" id="ARBA00023136"/>
    </source>
</evidence>
<evidence type="ECO:0000256" key="7">
    <source>
        <dbReference type="SAM" id="Phobius"/>
    </source>
</evidence>
<evidence type="ECO:0000256" key="3">
    <source>
        <dbReference type="ARBA" id="ARBA00022475"/>
    </source>
</evidence>
<feature type="transmembrane region" description="Helical" evidence="7">
    <location>
        <begin position="354"/>
        <end position="373"/>
    </location>
</feature>
<dbReference type="Gene3D" id="1.20.1250.20">
    <property type="entry name" value="MFS general substrate transporter like domains"/>
    <property type="match status" value="2"/>
</dbReference>
<dbReference type="STRING" id="1397694.GCA_000702585_02892"/>
<dbReference type="GO" id="GO:0005886">
    <property type="term" value="C:plasma membrane"/>
    <property type="evidence" value="ECO:0007669"/>
    <property type="project" value="UniProtKB-SubCell"/>
</dbReference>
<dbReference type="Proteomes" id="UP000254060">
    <property type="component" value="Unassembled WGS sequence"/>
</dbReference>
<sequence>MQRFRFSILLLIVFISGLIQGALIPLLSTLIERDGNSAWLNGLNATMLYLGVIVSAPLLERFVRKYGFRPTIVLGIVLTALATFFLPLWPTLLAWAVMRFVIGFGDSALHYGSQVWVTSVSEKRSLGRAMAYYGMSFSLGFAVGPLIAPLVDIHFWLPFLVLIFFCLASLFFIFKVENEFPEAEKVKTDSTGRIRLVLIGAGYTLLPAFTYGFLEASLNANLPIFTVRNDIGLAQTSTLITTFIVASIAVQLPLGRLADHFGKKRILQIVLTLGTLLFALANLAVDHYAWLLVLFALAGAGLGSTYSLGLAHMTEVLPRSLLPTGNMLYSIAFSVGSISGPMIGAFWISLPKDVYFLMYALILGILAVSLFTAKAKPIDI</sequence>
<accession>A0A377FW28</accession>
<evidence type="ECO:0000259" key="8">
    <source>
        <dbReference type="PROSITE" id="PS50850"/>
    </source>
</evidence>
<dbReference type="SUPFAM" id="SSF103473">
    <property type="entry name" value="MFS general substrate transporter"/>
    <property type="match status" value="1"/>
</dbReference>
<feature type="transmembrane region" description="Helical" evidence="7">
    <location>
        <begin position="266"/>
        <end position="284"/>
    </location>
</feature>
<dbReference type="PROSITE" id="PS50850">
    <property type="entry name" value="MFS"/>
    <property type="match status" value="1"/>
</dbReference>
<dbReference type="GO" id="GO:0022857">
    <property type="term" value="F:transmembrane transporter activity"/>
    <property type="evidence" value="ECO:0007669"/>
    <property type="project" value="InterPro"/>
</dbReference>
<dbReference type="InterPro" id="IPR020846">
    <property type="entry name" value="MFS_dom"/>
</dbReference>
<feature type="transmembrane region" description="Helical" evidence="7">
    <location>
        <begin position="328"/>
        <end position="348"/>
    </location>
</feature>
<feature type="transmembrane region" description="Helical" evidence="7">
    <location>
        <begin position="37"/>
        <end position="59"/>
    </location>
</feature>
<evidence type="ECO:0000256" key="4">
    <source>
        <dbReference type="ARBA" id="ARBA00022692"/>
    </source>
</evidence>
<feature type="transmembrane region" description="Helical" evidence="7">
    <location>
        <begin position="153"/>
        <end position="174"/>
    </location>
</feature>